<evidence type="ECO:0000313" key="9">
    <source>
        <dbReference type="EMBL" id="RLV50333.1"/>
    </source>
</evidence>
<feature type="transmembrane region" description="Helical" evidence="7">
    <location>
        <begin position="236"/>
        <end position="258"/>
    </location>
</feature>
<reference evidence="9 10" key="1">
    <citation type="submission" date="2018-10" db="EMBL/GenBank/DDBJ databases">
        <title>Marmoricola sp. 4Q3S-7 whole genome shotgun sequence.</title>
        <authorList>
            <person name="Li F."/>
        </authorList>
    </citation>
    <scope>NUCLEOTIDE SEQUENCE [LARGE SCALE GENOMIC DNA]</scope>
    <source>
        <strain evidence="9 10">4Q3S-7</strain>
    </source>
</reference>
<dbReference type="GO" id="GO:0005886">
    <property type="term" value="C:plasma membrane"/>
    <property type="evidence" value="ECO:0007669"/>
    <property type="project" value="UniProtKB-SubCell"/>
</dbReference>
<comment type="caution">
    <text evidence="9">The sequence shown here is derived from an EMBL/GenBank/DDBJ whole genome shotgun (WGS) entry which is preliminary data.</text>
</comment>
<keyword evidence="2 7" id="KW-0813">Transport</keyword>
<accession>A0A3L8P6K1</accession>
<dbReference type="InterPro" id="IPR000515">
    <property type="entry name" value="MetI-like"/>
</dbReference>
<feature type="transmembrane region" description="Helical" evidence="7">
    <location>
        <begin position="134"/>
        <end position="157"/>
    </location>
</feature>
<feature type="transmembrane region" description="Helical" evidence="7">
    <location>
        <begin position="101"/>
        <end position="122"/>
    </location>
</feature>
<dbReference type="Proteomes" id="UP000281708">
    <property type="component" value="Unassembled WGS sequence"/>
</dbReference>
<dbReference type="GO" id="GO:0055085">
    <property type="term" value="P:transmembrane transport"/>
    <property type="evidence" value="ECO:0007669"/>
    <property type="project" value="InterPro"/>
</dbReference>
<dbReference type="CDD" id="cd06261">
    <property type="entry name" value="TM_PBP2"/>
    <property type="match status" value="1"/>
</dbReference>
<dbReference type="OrthoDB" id="147688at2"/>
<dbReference type="AlphaFoldDB" id="A0A3L8P6K1"/>
<keyword evidence="3" id="KW-1003">Cell membrane</keyword>
<feature type="domain" description="ABC transmembrane type-1" evidence="8">
    <location>
        <begin position="95"/>
        <end position="297"/>
    </location>
</feature>
<evidence type="ECO:0000259" key="8">
    <source>
        <dbReference type="PROSITE" id="PS50928"/>
    </source>
</evidence>
<feature type="transmembrane region" description="Helical" evidence="7">
    <location>
        <begin position="177"/>
        <end position="197"/>
    </location>
</feature>
<dbReference type="RefSeq" id="WP_121804988.1">
    <property type="nucleotide sequence ID" value="NZ_RDBE01000002.1"/>
</dbReference>
<evidence type="ECO:0000256" key="4">
    <source>
        <dbReference type="ARBA" id="ARBA00022692"/>
    </source>
</evidence>
<keyword evidence="4 7" id="KW-0812">Transmembrane</keyword>
<dbReference type="Pfam" id="PF00528">
    <property type="entry name" value="BPD_transp_1"/>
    <property type="match status" value="1"/>
</dbReference>
<organism evidence="9 10">
    <name type="scientific">Nocardioides mangrovicus</name>
    <dbReference type="NCBI Taxonomy" id="2478913"/>
    <lineage>
        <taxon>Bacteria</taxon>
        <taxon>Bacillati</taxon>
        <taxon>Actinomycetota</taxon>
        <taxon>Actinomycetes</taxon>
        <taxon>Propionibacteriales</taxon>
        <taxon>Nocardioidaceae</taxon>
        <taxon>Nocardioides</taxon>
    </lineage>
</organism>
<evidence type="ECO:0000256" key="1">
    <source>
        <dbReference type="ARBA" id="ARBA00004651"/>
    </source>
</evidence>
<protein>
    <submittedName>
        <fullName evidence="9">ABC transporter permease</fullName>
    </submittedName>
</protein>
<name>A0A3L8P6K1_9ACTN</name>
<dbReference type="InterPro" id="IPR035906">
    <property type="entry name" value="MetI-like_sf"/>
</dbReference>
<dbReference type="PANTHER" id="PTHR43163:SF6">
    <property type="entry name" value="DIPEPTIDE TRANSPORT SYSTEM PERMEASE PROTEIN DPPB-RELATED"/>
    <property type="match status" value="1"/>
</dbReference>
<proteinExistence type="inferred from homology"/>
<evidence type="ECO:0000256" key="2">
    <source>
        <dbReference type="ARBA" id="ARBA00022448"/>
    </source>
</evidence>
<dbReference type="Gene3D" id="1.10.3720.10">
    <property type="entry name" value="MetI-like"/>
    <property type="match status" value="1"/>
</dbReference>
<feature type="transmembrane region" description="Helical" evidence="7">
    <location>
        <begin position="278"/>
        <end position="304"/>
    </location>
</feature>
<sequence>MIGYLVRRVGTSLLVLLGLVLATFLIVRLVPGDPVQALLGARATPQAVAQARQALGLEEPVLQQLWSYFVHLLTGDLGTSIPLQEPVSSAIGSRLAPSVLLIVYGLVVALVVGVPLAVVAALRPRGVVDHLVRFTTTFAFAMPTFWLGLMLALLFGLRLGWFPVSGYESGFGGVLRSLTLPAITLGLSLAVVVVRTLRTSLIDVMRTEYVEAARSRGMSTTRVVVRHALRNAVMPTITLLSVDIGFLIGGTVVIESVFRLPGLGTLLLSSVQRRDYPLIQAITLLAGAAVVVVGLCADLLQAVLDPRVRLGRS</sequence>
<dbReference type="PROSITE" id="PS50928">
    <property type="entry name" value="ABC_TM1"/>
    <property type="match status" value="1"/>
</dbReference>
<evidence type="ECO:0000256" key="7">
    <source>
        <dbReference type="RuleBase" id="RU363032"/>
    </source>
</evidence>
<evidence type="ECO:0000256" key="6">
    <source>
        <dbReference type="ARBA" id="ARBA00023136"/>
    </source>
</evidence>
<evidence type="ECO:0000256" key="3">
    <source>
        <dbReference type="ARBA" id="ARBA00022475"/>
    </source>
</evidence>
<evidence type="ECO:0000313" key="10">
    <source>
        <dbReference type="Proteomes" id="UP000281708"/>
    </source>
</evidence>
<keyword evidence="10" id="KW-1185">Reference proteome</keyword>
<comment type="similarity">
    <text evidence="7">Belongs to the binding-protein-dependent transport system permease family.</text>
</comment>
<dbReference type="SUPFAM" id="SSF161098">
    <property type="entry name" value="MetI-like"/>
    <property type="match status" value="1"/>
</dbReference>
<dbReference type="Pfam" id="PF19300">
    <property type="entry name" value="BPD_transp_1_N"/>
    <property type="match status" value="1"/>
</dbReference>
<dbReference type="EMBL" id="RDBE01000002">
    <property type="protein sequence ID" value="RLV50333.1"/>
    <property type="molecule type" value="Genomic_DNA"/>
</dbReference>
<evidence type="ECO:0000256" key="5">
    <source>
        <dbReference type="ARBA" id="ARBA00022989"/>
    </source>
</evidence>
<gene>
    <name evidence="9" type="ORF">D9V37_04570</name>
</gene>
<keyword evidence="6 7" id="KW-0472">Membrane</keyword>
<comment type="subcellular location">
    <subcellularLocation>
        <location evidence="1 7">Cell membrane</location>
        <topology evidence="1 7">Multi-pass membrane protein</topology>
    </subcellularLocation>
</comment>
<keyword evidence="5 7" id="KW-1133">Transmembrane helix</keyword>
<dbReference type="InterPro" id="IPR045621">
    <property type="entry name" value="BPD_transp_1_N"/>
</dbReference>
<feature type="transmembrane region" description="Helical" evidence="7">
    <location>
        <begin position="12"/>
        <end position="30"/>
    </location>
</feature>
<dbReference type="PANTHER" id="PTHR43163">
    <property type="entry name" value="DIPEPTIDE TRANSPORT SYSTEM PERMEASE PROTEIN DPPB-RELATED"/>
    <property type="match status" value="1"/>
</dbReference>